<reference evidence="2" key="1">
    <citation type="submission" date="2017-09" db="EMBL/GenBank/DDBJ databases">
        <authorList>
            <person name="Varghese N."/>
            <person name="Submissions S."/>
        </authorList>
    </citation>
    <scope>NUCLEOTIDE SEQUENCE [LARGE SCALE GENOMIC DNA]</scope>
    <source>
        <strain evidence="2">DSM 29961</strain>
    </source>
</reference>
<sequence length="246" mass="28398">METTKLSREGKITVKHFLNTRLKGKQQADGSNAYPLYVRIMVKGQQSDIKSRLTGLIQPEHYDWFKNEYRLFLEQEIKDITTIIKGLNPFNKQDFLIQAVTSSYSQSTTPFTIIIEDCLKDELRYCIVVNDPSTPQDVTLDNRVSIVTLLQQNSLVSLIDWQKPAHLILTLLQEAVPRLFEPLNDLEKKYGPAFGFDSLYNGLYAVHRYQVKPTLSDWHTGTFKKDITNSRTVKVIDQLLKDHYKG</sequence>
<proteinExistence type="predicted"/>
<organism evidence="1 2">
    <name type="scientific">Spirosoma fluviale</name>
    <dbReference type="NCBI Taxonomy" id="1597977"/>
    <lineage>
        <taxon>Bacteria</taxon>
        <taxon>Pseudomonadati</taxon>
        <taxon>Bacteroidota</taxon>
        <taxon>Cytophagia</taxon>
        <taxon>Cytophagales</taxon>
        <taxon>Cytophagaceae</taxon>
        <taxon>Spirosoma</taxon>
    </lineage>
</organism>
<dbReference type="Proteomes" id="UP000219452">
    <property type="component" value="Unassembled WGS sequence"/>
</dbReference>
<evidence type="ECO:0000313" key="2">
    <source>
        <dbReference type="Proteomes" id="UP000219452"/>
    </source>
</evidence>
<keyword evidence="2" id="KW-1185">Reference proteome</keyword>
<dbReference type="AlphaFoldDB" id="A0A286FZT5"/>
<name>A0A286FZT5_9BACT</name>
<gene>
    <name evidence="1" type="ORF">SAMN06269250_2716</name>
</gene>
<dbReference type="RefSeq" id="WP_097126344.1">
    <property type="nucleotide sequence ID" value="NZ_OCNH01000002.1"/>
</dbReference>
<evidence type="ECO:0000313" key="1">
    <source>
        <dbReference type="EMBL" id="SOD88536.1"/>
    </source>
</evidence>
<dbReference type="OrthoDB" id="648314at2"/>
<accession>A0A286FZT5</accession>
<dbReference type="EMBL" id="OCNH01000002">
    <property type="protein sequence ID" value="SOD88536.1"/>
    <property type="molecule type" value="Genomic_DNA"/>
</dbReference>
<protein>
    <submittedName>
        <fullName evidence="1">Uncharacterized protein</fullName>
    </submittedName>
</protein>